<name>A0A399NPY7_9MICO</name>
<dbReference type="AlphaFoldDB" id="A0A399NPY7"/>
<dbReference type="EMBL" id="QWED01001256">
    <property type="protein sequence ID" value="RII95349.1"/>
    <property type="molecule type" value="Genomic_DNA"/>
</dbReference>
<feature type="non-terminal residue" evidence="1">
    <location>
        <position position="89"/>
    </location>
</feature>
<reference evidence="1 2" key="1">
    <citation type="submission" date="2018-08" db="EMBL/GenBank/DDBJ databases">
        <title>Genome Sequence of Clavibacter michiganensis Subspecies type strains, and the Atypical Peach-Colored Strains Isolated from Tomato.</title>
        <authorList>
            <person name="Osdaghi E."/>
            <person name="Portier P."/>
            <person name="Briand M."/>
            <person name="Jacques M.-A."/>
        </authorList>
    </citation>
    <scope>NUCLEOTIDE SEQUENCE [LARGE SCALE GENOMIC DNA]</scope>
    <source>
        <strain evidence="1 2">CFBP 7577</strain>
    </source>
</reference>
<dbReference type="Proteomes" id="UP000265361">
    <property type="component" value="Unassembled WGS sequence"/>
</dbReference>
<feature type="non-terminal residue" evidence="1">
    <location>
        <position position="1"/>
    </location>
</feature>
<evidence type="ECO:0000313" key="2">
    <source>
        <dbReference type="Proteomes" id="UP000265361"/>
    </source>
</evidence>
<accession>A0A399NPY7</accession>
<proteinExistence type="predicted"/>
<comment type="caution">
    <text evidence="1">The sequence shown here is derived from an EMBL/GenBank/DDBJ whole genome shotgun (WGS) entry which is preliminary data.</text>
</comment>
<gene>
    <name evidence="1" type="ORF">DZF97_18510</name>
</gene>
<protein>
    <submittedName>
        <fullName evidence="1">Oxidoreductase</fullName>
    </submittedName>
</protein>
<evidence type="ECO:0000313" key="1">
    <source>
        <dbReference type="EMBL" id="RII95349.1"/>
    </source>
</evidence>
<sequence>GRLDLDGDPARRALPRLASWPDAPAPTAGELFDDVWPDAVGHALGMLVAEIRAGDGDALRSAQADITMARAWVDLTRRLGPPRSIRPGE</sequence>
<organism evidence="1 2">
    <name type="scientific">Clavibacter nebraskensis</name>
    <dbReference type="NCBI Taxonomy" id="31963"/>
    <lineage>
        <taxon>Bacteria</taxon>
        <taxon>Bacillati</taxon>
        <taxon>Actinomycetota</taxon>
        <taxon>Actinomycetes</taxon>
        <taxon>Micrococcales</taxon>
        <taxon>Microbacteriaceae</taxon>
        <taxon>Clavibacter</taxon>
    </lineage>
</organism>